<evidence type="ECO:0000256" key="1">
    <source>
        <dbReference type="SAM" id="MobiDB-lite"/>
    </source>
</evidence>
<reference evidence="3" key="1">
    <citation type="journal article" date="2021" name="Syst. Appl. Microbiol.">
        <title>Roseomonas hellenica sp. nov., isolated from roots of wild-growing Alkanna tinctoria.</title>
        <authorList>
            <person name="Rat A."/>
            <person name="Naranjo H.D."/>
            <person name="Lebbe L."/>
            <person name="Cnockaert M."/>
            <person name="Krigas N."/>
            <person name="Grigoriadou K."/>
            <person name="Maloupa E."/>
            <person name="Willems A."/>
        </authorList>
    </citation>
    <scope>NUCLEOTIDE SEQUENCE [LARGE SCALE GENOMIC DNA]</scope>
    <source>
        <strain evidence="3">LMG 31523</strain>
    </source>
</reference>
<name>A0ABS5F7V7_9PROT</name>
<dbReference type="RefSeq" id="WP_211856422.1">
    <property type="nucleotide sequence ID" value="NZ_JAAGBB010000064.1"/>
</dbReference>
<proteinExistence type="predicted"/>
<feature type="region of interest" description="Disordered" evidence="1">
    <location>
        <begin position="118"/>
        <end position="143"/>
    </location>
</feature>
<feature type="region of interest" description="Disordered" evidence="1">
    <location>
        <begin position="1"/>
        <end position="35"/>
    </location>
</feature>
<evidence type="ECO:0000313" key="3">
    <source>
        <dbReference type="Proteomes" id="UP001196870"/>
    </source>
</evidence>
<gene>
    <name evidence="2" type="ORF">GXW71_30120</name>
</gene>
<organism evidence="2 3">
    <name type="scientific">Plastoroseomonas hellenica</name>
    <dbReference type="NCBI Taxonomy" id="2687306"/>
    <lineage>
        <taxon>Bacteria</taxon>
        <taxon>Pseudomonadati</taxon>
        <taxon>Pseudomonadota</taxon>
        <taxon>Alphaproteobacteria</taxon>
        <taxon>Acetobacterales</taxon>
        <taxon>Acetobacteraceae</taxon>
        <taxon>Plastoroseomonas</taxon>
    </lineage>
</organism>
<keyword evidence="3" id="KW-1185">Reference proteome</keyword>
<protein>
    <submittedName>
        <fullName evidence="2">Uncharacterized protein</fullName>
    </submittedName>
</protein>
<comment type="caution">
    <text evidence="2">The sequence shown here is derived from an EMBL/GenBank/DDBJ whole genome shotgun (WGS) entry which is preliminary data.</text>
</comment>
<sequence length="143" mass="16263">MLSSTCHGEESAIRPTRSADAVRRHAGPDASPDPDEFISRSEVIEWLSQGGYIRFAVLEERPSEDRGHLFAVLLLTSWRNGYYPFAVNPQRESTYRDLHRLLEMLRSEFSYPGSIEIRQADAPKKRKGSWTRTSPIAKGQKDA</sequence>
<evidence type="ECO:0000313" key="2">
    <source>
        <dbReference type="EMBL" id="MBR0668647.1"/>
    </source>
</evidence>
<accession>A0ABS5F7V7</accession>
<dbReference type="Proteomes" id="UP001196870">
    <property type="component" value="Unassembled WGS sequence"/>
</dbReference>
<dbReference type="EMBL" id="JAAGBB010000064">
    <property type="protein sequence ID" value="MBR0668647.1"/>
    <property type="molecule type" value="Genomic_DNA"/>
</dbReference>